<dbReference type="PANTHER" id="PTHR12048:SF0">
    <property type="entry name" value="CCAAT_ENHANCER-BINDING PROTEIN ZETA"/>
    <property type="match status" value="1"/>
</dbReference>
<reference evidence="6 7" key="1">
    <citation type="submission" date="2024-10" db="EMBL/GenBank/DDBJ databases">
        <authorList>
            <person name="Kim D."/>
        </authorList>
    </citation>
    <scope>NUCLEOTIDE SEQUENCE [LARGE SCALE GENOMIC DNA]</scope>
    <source>
        <strain evidence="6">Taebaek</strain>
    </source>
</reference>
<feature type="compositionally biased region" description="Basic residues" evidence="3">
    <location>
        <begin position="1"/>
        <end position="16"/>
    </location>
</feature>
<proteinExistence type="inferred from homology"/>
<dbReference type="SUPFAM" id="SSF75304">
    <property type="entry name" value="Amidase signature (AS) enzymes"/>
    <property type="match status" value="1"/>
</dbReference>
<dbReference type="InterPro" id="IPR005612">
    <property type="entry name" value="CCAAT-binding_factor"/>
</dbReference>
<organism evidence="6 7">
    <name type="scientific">Heterodera schachtii</name>
    <name type="common">Sugarbeet cyst nematode worm</name>
    <name type="synonym">Tylenchus schachtii</name>
    <dbReference type="NCBI Taxonomy" id="97005"/>
    <lineage>
        <taxon>Eukaryota</taxon>
        <taxon>Metazoa</taxon>
        <taxon>Ecdysozoa</taxon>
        <taxon>Nematoda</taxon>
        <taxon>Chromadorea</taxon>
        <taxon>Rhabditida</taxon>
        <taxon>Tylenchina</taxon>
        <taxon>Tylenchomorpha</taxon>
        <taxon>Tylenchoidea</taxon>
        <taxon>Heteroderidae</taxon>
        <taxon>Heteroderinae</taxon>
        <taxon>Heterodera</taxon>
    </lineage>
</organism>
<dbReference type="InterPro" id="IPR040155">
    <property type="entry name" value="CEBPZ/Mak21-like"/>
</dbReference>
<dbReference type="PANTHER" id="PTHR12048">
    <property type="entry name" value="CCAAT-BINDING FACTOR-RELATED"/>
    <property type="match status" value="1"/>
</dbReference>
<evidence type="ECO:0000313" key="6">
    <source>
        <dbReference type="EMBL" id="KAL3087071.1"/>
    </source>
</evidence>
<evidence type="ECO:0000256" key="3">
    <source>
        <dbReference type="SAM" id="MobiDB-lite"/>
    </source>
</evidence>
<feature type="region of interest" description="Disordered" evidence="3">
    <location>
        <begin position="497"/>
        <end position="558"/>
    </location>
</feature>
<dbReference type="EMBL" id="JBICCN010000185">
    <property type="protein sequence ID" value="KAL3087071.1"/>
    <property type="molecule type" value="Genomic_DNA"/>
</dbReference>
<dbReference type="PROSITE" id="PS00571">
    <property type="entry name" value="AMIDASES"/>
    <property type="match status" value="1"/>
</dbReference>
<feature type="region of interest" description="Disordered" evidence="3">
    <location>
        <begin position="1"/>
        <end position="48"/>
    </location>
</feature>
<feature type="domain" description="Amidase" evidence="4">
    <location>
        <begin position="823"/>
        <end position="1230"/>
    </location>
</feature>
<feature type="compositionally biased region" description="Polar residues" evidence="3">
    <location>
        <begin position="23"/>
        <end position="38"/>
    </location>
</feature>
<comment type="caution">
    <text evidence="6">The sequence shown here is derived from an EMBL/GenBank/DDBJ whole genome shotgun (WGS) entry which is preliminary data.</text>
</comment>
<evidence type="ECO:0000259" key="5">
    <source>
        <dbReference type="Pfam" id="PF03914"/>
    </source>
</evidence>
<gene>
    <name evidence="6" type="ORF">niasHS_005310</name>
</gene>
<dbReference type="Pfam" id="PF01425">
    <property type="entry name" value="Amidase"/>
    <property type="match status" value="1"/>
</dbReference>
<evidence type="ECO:0000256" key="2">
    <source>
        <dbReference type="ARBA" id="ARBA00009199"/>
    </source>
</evidence>
<dbReference type="InterPro" id="IPR016024">
    <property type="entry name" value="ARM-type_fold"/>
</dbReference>
<feature type="compositionally biased region" description="Acidic residues" evidence="3">
    <location>
        <begin position="522"/>
        <end position="535"/>
    </location>
</feature>
<accession>A0ABD2J8Y4</accession>
<dbReference type="AlphaFoldDB" id="A0ABD2J8Y4"/>
<dbReference type="SUPFAM" id="SSF48371">
    <property type="entry name" value="ARM repeat"/>
    <property type="match status" value="1"/>
</dbReference>
<comment type="similarity">
    <text evidence="2">Belongs to the amidase family.</text>
</comment>
<dbReference type="InterPro" id="IPR020556">
    <property type="entry name" value="Amidase_CS"/>
</dbReference>
<dbReference type="Pfam" id="PF03914">
    <property type="entry name" value="CBF"/>
    <property type="match status" value="1"/>
</dbReference>
<feature type="domain" description="CCAAT-binding factor" evidence="5">
    <location>
        <begin position="399"/>
        <end position="621"/>
    </location>
</feature>
<sequence length="1242" mass="138484">MNGKFIGKKKRKIEKKWKKEEGTNTNDSKGKKPSSTAKHSPLVGHESDQKWYESQFDEVRAEGSATPADELVQRAQKRGEELLSRDIARFAQSYRSQNRADADWLEMVANRGTFPDRLSALQLRIRRSAVHALPQLRQFVQLAQRKGAKIRQAHTLNKALKYIFLRELLPPSRKLVTLSQRPLEQWVNPTANNKSEADKRLLMWHFEAELKQLYRQFVQGFQCLADNTAEGVALAGCQDIAELLAERPEQEQQLLGALVNKLGHPTQRVGAGVAQCLERTVVQRHPNMRSVLVSEVETLLFRKNILPKAQRYAVHFLSRLILDAGEAELALQLIRIYLKLFHLLVTKDALDEHPKLLRLLVIGLNRAFPYAEGRTSEVLNNVDSLYTIVQIAKFSTALSVLRLLLQIHSASDGLSDRFYTAFYRRLLNLQPGNQQHDSQLFTLAQQVLRNDLVECRVRAFLKRFFQIALSANSAFAASILLMCHSVVRERPQLLKVHRQQRDDDGEGGQNDQGEEEKWAVGEAEEERYEDVDDDGLVGGDDAAVPPPNQQKQHNGKRWRWHQPTGWLHRRAVRRSGAAASATTVGYDPTVRNPLFAGAEWAMDDELRTLSHHFHPTVSAFARALVKGRPIVYAGNPLIDLSQMRFLDRFAFKNPKMERKKLPTAAAAVRCTGGADLTDSGSEGEEEEEFDNFLDAYAVDDNFDDDEDGDDDDNIDWDEEEGEDELEFDVCCASAVLLCPPVCAGFLPSQAIRMGNLLPWSGARQCRRAIADNETARQKRVKLVRDKVVAYGQDPAERDRIHALPLLQLQGELQSGTLSATQVLYAYAHFALLVNDRLNCVAEMLPEAFDEAAQLDAKYAAGGAAAGEKKPPLFGLPFSVKANFFLKGYDCCIGIARWLGHPRSVDCSLVTLLRQLGAVPFCYANVPQTLFSFVCSNPVYGTTGNPHDPKRSPGGSSGGDAALLAAGGTAFATGGDIGGSLRIPAQFCGLATLKPGQNRFEISNAHLGMPGHARLGLGTGVFAKSVDELIMLLSNLVGNIEYHQQIVPASVPLPLDQNKIADFEAKAKAGKLRIGYHFDDGFLKPVPACARVVEDSVQMLRSAGNEMVLFQIPEPKCAASILYKNFLPDGGAYFKKLFAENPVDPYLQKQAFLLRIPIFVRWAVAFLLDLISPQLAVIVRSYVHSADDARQAHAELDAYVHKFNEHWLEQKLDALIVPAFPVPAVGHQWPSDLVRENICWHRK</sequence>
<dbReference type="GO" id="GO:0005634">
    <property type="term" value="C:nucleus"/>
    <property type="evidence" value="ECO:0007669"/>
    <property type="project" value="UniProtKB-ARBA"/>
</dbReference>
<protein>
    <recommendedName>
        <fullName evidence="8">CCAAT-binding factor domain-containing protein</fullName>
    </recommendedName>
</protein>
<dbReference type="InterPro" id="IPR023631">
    <property type="entry name" value="Amidase_dom"/>
</dbReference>
<dbReference type="Gene3D" id="3.90.1300.10">
    <property type="entry name" value="Amidase signature (AS) domain"/>
    <property type="match status" value="1"/>
</dbReference>
<name>A0ABD2J8Y4_HETSC</name>
<comment type="similarity">
    <text evidence="1">Belongs to the CBF/MAK21 family.</text>
</comment>
<evidence type="ECO:0000259" key="4">
    <source>
        <dbReference type="Pfam" id="PF01425"/>
    </source>
</evidence>
<evidence type="ECO:0000313" key="7">
    <source>
        <dbReference type="Proteomes" id="UP001620645"/>
    </source>
</evidence>
<dbReference type="Proteomes" id="UP001620645">
    <property type="component" value="Unassembled WGS sequence"/>
</dbReference>
<dbReference type="InterPro" id="IPR036928">
    <property type="entry name" value="AS_sf"/>
</dbReference>
<evidence type="ECO:0000256" key="1">
    <source>
        <dbReference type="ARBA" id="ARBA00007797"/>
    </source>
</evidence>
<evidence type="ECO:0008006" key="8">
    <source>
        <dbReference type="Google" id="ProtNLM"/>
    </source>
</evidence>
<keyword evidence="7" id="KW-1185">Reference proteome</keyword>